<evidence type="ECO:0000313" key="1">
    <source>
        <dbReference type="EMBL" id="GGK00929.1"/>
    </source>
</evidence>
<dbReference type="EMBL" id="BMQB01000007">
    <property type="protein sequence ID" value="GGK00929.1"/>
    <property type="molecule type" value="Genomic_DNA"/>
</dbReference>
<accession>A0A8J3BB35</accession>
<reference evidence="1" key="1">
    <citation type="journal article" date="2014" name="Int. J. Syst. Evol. Microbiol.">
        <title>Complete genome sequence of Corynebacterium casei LMG S-19264T (=DSM 44701T), isolated from a smear-ripened cheese.</title>
        <authorList>
            <consortium name="US DOE Joint Genome Institute (JGI-PGF)"/>
            <person name="Walter F."/>
            <person name="Albersmeier A."/>
            <person name="Kalinowski J."/>
            <person name="Ruckert C."/>
        </authorList>
    </citation>
    <scope>NUCLEOTIDE SEQUENCE</scope>
    <source>
        <strain evidence="1">JCM 3090</strain>
    </source>
</reference>
<evidence type="ECO:0000313" key="2">
    <source>
        <dbReference type="Proteomes" id="UP000649739"/>
    </source>
</evidence>
<dbReference type="AlphaFoldDB" id="A0A8J3BB35"/>
<dbReference type="RefSeq" id="WP_189171113.1">
    <property type="nucleotide sequence ID" value="NZ_BMQB01000007.1"/>
</dbReference>
<proteinExistence type="predicted"/>
<gene>
    <name evidence="1" type="ORF">GCM10010123_33610</name>
</gene>
<comment type="caution">
    <text evidence="1">The sequence shown here is derived from an EMBL/GenBank/DDBJ whole genome shotgun (WGS) entry which is preliminary data.</text>
</comment>
<sequence length="117" mass="12794">MSPHPRPPGTLTPEHLLALAALVDQRPATHTSWRYIAESMAHELRRLAAAATRPPEVRWWSGQVHPHIRHARLPHGVPGVTVDLHSRLVLDGVAALLPRDAALRGWALISGAALCDE</sequence>
<keyword evidence="2" id="KW-1185">Reference proteome</keyword>
<organism evidence="1 2">
    <name type="scientific">Pilimelia anulata</name>
    <dbReference type="NCBI Taxonomy" id="53371"/>
    <lineage>
        <taxon>Bacteria</taxon>
        <taxon>Bacillati</taxon>
        <taxon>Actinomycetota</taxon>
        <taxon>Actinomycetes</taxon>
        <taxon>Micromonosporales</taxon>
        <taxon>Micromonosporaceae</taxon>
        <taxon>Pilimelia</taxon>
    </lineage>
</organism>
<name>A0A8J3BB35_9ACTN</name>
<protein>
    <submittedName>
        <fullName evidence="1">Uncharacterized protein</fullName>
    </submittedName>
</protein>
<reference evidence="1" key="2">
    <citation type="submission" date="2020-09" db="EMBL/GenBank/DDBJ databases">
        <authorList>
            <person name="Sun Q."/>
            <person name="Ohkuma M."/>
        </authorList>
    </citation>
    <scope>NUCLEOTIDE SEQUENCE</scope>
    <source>
        <strain evidence="1">JCM 3090</strain>
    </source>
</reference>
<dbReference type="Proteomes" id="UP000649739">
    <property type="component" value="Unassembled WGS sequence"/>
</dbReference>